<evidence type="ECO:0000313" key="10">
    <source>
        <dbReference type="EMBL" id="ABK76822.1"/>
    </source>
</evidence>
<feature type="transmembrane region" description="Helical" evidence="8">
    <location>
        <begin position="70"/>
        <end position="90"/>
    </location>
</feature>
<feature type="transmembrane region" description="Helical" evidence="8">
    <location>
        <begin position="343"/>
        <end position="365"/>
    </location>
</feature>
<evidence type="ECO:0000256" key="7">
    <source>
        <dbReference type="SAM" id="MobiDB-lite"/>
    </source>
</evidence>
<gene>
    <name evidence="10" type="ordered locus">CENSYa_0177</name>
</gene>
<feature type="transmembrane region" description="Helical" evidence="8">
    <location>
        <begin position="158"/>
        <end position="180"/>
    </location>
</feature>
<dbReference type="InterPro" id="IPR036259">
    <property type="entry name" value="MFS_trans_sf"/>
</dbReference>
<keyword evidence="4 8" id="KW-0812">Transmembrane</keyword>
<dbReference type="InterPro" id="IPR020846">
    <property type="entry name" value="MFS_dom"/>
</dbReference>
<dbReference type="PATRIC" id="fig|414004.10.peg.154"/>
<evidence type="ECO:0000256" key="6">
    <source>
        <dbReference type="ARBA" id="ARBA00023136"/>
    </source>
</evidence>
<evidence type="ECO:0000256" key="8">
    <source>
        <dbReference type="SAM" id="Phobius"/>
    </source>
</evidence>
<dbReference type="InterPro" id="IPR050171">
    <property type="entry name" value="MFS_Transporters"/>
</dbReference>
<dbReference type="HOGENOM" id="CLU_718874_0_0_2"/>
<keyword evidence="11" id="KW-1185">Reference proteome</keyword>
<dbReference type="InterPro" id="IPR011701">
    <property type="entry name" value="MFS"/>
</dbReference>
<reference evidence="10 11" key="1">
    <citation type="journal article" date="2006" name="Proc. Natl. Acad. Sci. U.S.A.">
        <title>Genomic analysis of the uncultivated marine crenarchaeote Cenarchaeum symbiosum.</title>
        <authorList>
            <person name="Hallam S.J."/>
            <person name="Konstantinidis K.T."/>
            <person name="Putnam N."/>
            <person name="Schleper C."/>
            <person name="Watanabe Y."/>
            <person name="Sugahara J."/>
            <person name="Preston C."/>
            <person name="de la Torre J."/>
            <person name="Richardson P.M."/>
            <person name="DeLong E.F."/>
        </authorList>
    </citation>
    <scope>NUCLEOTIDE SEQUENCE [LARGE SCALE GENOMIC DNA]</scope>
    <source>
        <strain evidence="11">A</strain>
    </source>
</reference>
<dbReference type="GO" id="GO:0022857">
    <property type="term" value="F:transmembrane transporter activity"/>
    <property type="evidence" value="ECO:0007669"/>
    <property type="project" value="InterPro"/>
</dbReference>
<feature type="transmembrane region" description="Helical" evidence="8">
    <location>
        <begin position="130"/>
        <end position="152"/>
    </location>
</feature>
<keyword evidence="6 8" id="KW-0472">Membrane</keyword>
<dbReference type="SUPFAM" id="SSF103473">
    <property type="entry name" value="MFS general substrate transporter"/>
    <property type="match status" value="1"/>
</dbReference>
<dbReference type="AlphaFoldDB" id="A0RU05"/>
<protein>
    <submittedName>
        <fullName evidence="10">Permease of the major facilitator superfamily</fullName>
    </submittedName>
</protein>
<dbReference type="PROSITE" id="PS50850">
    <property type="entry name" value="MFS"/>
    <property type="match status" value="1"/>
</dbReference>
<dbReference type="STRING" id="414004.CENSYa_0177"/>
<evidence type="ECO:0000256" key="4">
    <source>
        <dbReference type="ARBA" id="ARBA00022692"/>
    </source>
</evidence>
<organism evidence="10 11">
    <name type="scientific">Cenarchaeum symbiosum (strain A)</name>
    <dbReference type="NCBI Taxonomy" id="414004"/>
    <lineage>
        <taxon>Archaea</taxon>
        <taxon>Nitrososphaerota</taxon>
        <taxon>Candidatus Cenarchaeales</taxon>
        <taxon>Candidatus Cenarchaeaceae</taxon>
        <taxon>Candidatus Cenarchaeum</taxon>
    </lineage>
</organism>
<dbReference type="KEGG" id="csy:CENSYa_0177"/>
<keyword evidence="2" id="KW-0813">Transport</keyword>
<feature type="transmembrane region" description="Helical" evidence="8">
    <location>
        <begin position="96"/>
        <end position="118"/>
    </location>
</feature>
<dbReference type="GO" id="GO:0005886">
    <property type="term" value="C:plasma membrane"/>
    <property type="evidence" value="ECO:0007669"/>
    <property type="project" value="UniProtKB-SubCell"/>
</dbReference>
<evidence type="ECO:0000313" key="11">
    <source>
        <dbReference type="Proteomes" id="UP000000758"/>
    </source>
</evidence>
<dbReference type="EnsemblBacteria" id="ABK76822">
    <property type="protein sequence ID" value="ABK76822"/>
    <property type="gene ID" value="CENSYa_0177"/>
</dbReference>
<dbReference type="Pfam" id="PF07690">
    <property type="entry name" value="MFS_1"/>
    <property type="match status" value="1"/>
</dbReference>
<dbReference type="Gene3D" id="1.20.1250.20">
    <property type="entry name" value="MFS general substrate transporter like domains"/>
    <property type="match status" value="1"/>
</dbReference>
<feature type="transmembrane region" description="Helical" evidence="8">
    <location>
        <begin position="305"/>
        <end position="331"/>
    </location>
</feature>
<sequence length="418" mass="43966">MKTTLLLVNAVALLVGISYGMHGPSLPIFAKNVIGASYSDLGLIGLGNFIPYMFIPLFVGLLLDRYNRGHLLSIGVVLNSASIYLLSIAQTVPEVAVYRVMTGAAHAFFWPPCVRIISSVSTGRERVLNVGRFTGFFIGGVTMGPLLGSVLLENVDVTYRALFQITAFVLAAAIIASISLSRRHARDSATGLATPAASVSIHTPHFTLSAVKAMARFPEVILVLVYCTASFGVILAIFPAYLDDNLLTGTEIGILYFVFGLSRITALIMVGRLARRTGHTLVASTVSLVIGLGLAYVAGITGGGLFLFAASLLIMGFGFSVLFPLALEVVLSRTHKKITGSMIGAYETTIGIGWVTGPIIVGVISEFYGGDLPYLVLCILGAGVAVLSAARRHRLEPARSPGGASLHGAPPSGLDTPS</sequence>
<evidence type="ECO:0000259" key="9">
    <source>
        <dbReference type="PROSITE" id="PS50850"/>
    </source>
</evidence>
<keyword evidence="5 8" id="KW-1133">Transmembrane helix</keyword>
<feature type="transmembrane region" description="Helical" evidence="8">
    <location>
        <begin position="220"/>
        <end position="242"/>
    </location>
</feature>
<feature type="transmembrane region" description="Helical" evidence="8">
    <location>
        <begin position="254"/>
        <end position="274"/>
    </location>
</feature>
<dbReference type="PANTHER" id="PTHR23517:SF13">
    <property type="entry name" value="MAJOR FACILITATOR SUPERFAMILY MFS_1"/>
    <property type="match status" value="1"/>
</dbReference>
<feature type="domain" description="Major facilitator superfamily (MFS) profile" evidence="9">
    <location>
        <begin position="4"/>
        <end position="400"/>
    </location>
</feature>
<feature type="region of interest" description="Disordered" evidence="7">
    <location>
        <begin position="397"/>
        <end position="418"/>
    </location>
</feature>
<feature type="transmembrane region" description="Helical" evidence="8">
    <location>
        <begin position="44"/>
        <end position="63"/>
    </location>
</feature>
<feature type="transmembrane region" description="Helical" evidence="8">
    <location>
        <begin position="281"/>
        <end position="299"/>
    </location>
</feature>
<evidence type="ECO:0000256" key="2">
    <source>
        <dbReference type="ARBA" id="ARBA00022448"/>
    </source>
</evidence>
<feature type="transmembrane region" description="Helical" evidence="8">
    <location>
        <begin position="371"/>
        <end position="390"/>
    </location>
</feature>
<evidence type="ECO:0000256" key="1">
    <source>
        <dbReference type="ARBA" id="ARBA00004651"/>
    </source>
</evidence>
<dbReference type="Proteomes" id="UP000000758">
    <property type="component" value="Chromosome"/>
</dbReference>
<evidence type="ECO:0000256" key="5">
    <source>
        <dbReference type="ARBA" id="ARBA00022989"/>
    </source>
</evidence>
<evidence type="ECO:0000256" key="3">
    <source>
        <dbReference type="ARBA" id="ARBA00022475"/>
    </source>
</evidence>
<dbReference type="PANTHER" id="PTHR23517">
    <property type="entry name" value="RESISTANCE PROTEIN MDTM, PUTATIVE-RELATED-RELATED"/>
    <property type="match status" value="1"/>
</dbReference>
<comment type="subcellular location">
    <subcellularLocation>
        <location evidence="1">Cell membrane</location>
        <topology evidence="1">Multi-pass membrane protein</topology>
    </subcellularLocation>
</comment>
<keyword evidence="3" id="KW-1003">Cell membrane</keyword>
<proteinExistence type="predicted"/>
<name>A0RU05_CENSY</name>
<accession>A0RU05</accession>
<dbReference type="EMBL" id="DP000238">
    <property type="protein sequence ID" value="ABK76822.1"/>
    <property type="molecule type" value="Genomic_DNA"/>
</dbReference>